<dbReference type="GO" id="GO:0099002">
    <property type="term" value="P:symbiont genome ejection through host cell envelope, short tail mechanism"/>
    <property type="evidence" value="ECO:0007669"/>
    <property type="project" value="UniProtKB-KW"/>
</dbReference>
<dbReference type="EMBL" id="LR797387">
    <property type="protein sequence ID" value="CAB4212628.1"/>
    <property type="molecule type" value="Genomic_DNA"/>
</dbReference>
<keyword evidence="10" id="KW-1160">Virus entry into host cell</keyword>
<keyword evidence="3" id="KW-1244">Viral short tail ejection system</keyword>
<evidence type="ECO:0000256" key="10">
    <source>
        <dbReference type="ARBA" id="ARBA00023296"/>
    </source>
</evidence>
<evidence type="ECO:0000313" key="12">
    <source>
        <dbReference type="EMBL" id="CAB4145736.1"/>
    </source>
</evidence>
<evidence type="ECO:0000256" key="6">
    <source>
        <dbReference type="ARBA" id="ARBA00022844"/>
    </source>
</evidence>
<feature type="compositionally biased region" description="Polar residues" evidence="11">
    <location>
        <begin position="511"/>
        <end position="531"/>
    </location>
</feature>
<evidence type="ECO:0000313" key="18">
    <source>
        <dbReference type="EMBL" id="CAB4212628.1"/>
    </source>
</evidence>
<gene>
    <name evidence="15" type="ORF">UFOVP1088_16</name>
    <name evidence="16" type="ORF">UFOVP1149_47</name>
    <name evidence="17" type="ORF">UFOVP1330_34</name>
    <name evidence="18" type="ORF">UFOVP1441_28</name>
    <name evidence="12" type="ORF">UFOVP486_35</name>
    <name evidence="13" type="ORF">UFOVP911_16</name>
    <name evidence="14" type="ORF">UFOVP997_36</name>
</gene>
<comment type="subcellular location">
    <subcellularLocation>
        <location evidence="2">Virion</location>
    </subcellularLocation>
</comment>
<dbReference type="EMBL" id="LR797095">
    <property type="protein sequence ID" value="CAB4186448.1"/>
    <property type="molecule type" value="Genomic_DNA"/>
</dbReference>
<dbReference type="Pfam" id="PF12236">
    <property type="entry name" value="Head-tail_con"/>
    <property type="match status" value="1"/>
</dbReference>
<comment type="function">
    <text evidence="1">Forms the portal vertex of the capsid. This portal plays critical roles in head assembly, genome packaging, neck/tail attachment, and genome ejection. The portal protein multimerizes as a single ring-shaped homododecamer arranged around a central channel.</text>
</comment>
<evidence type="ECO:0000313" key="16">
    <source>
        <dbReference type="EMBL" id="CAB4186448.1"/>
    </source>
</evidence>
<dbReference type="EMBL" id="LR796449">
    <property type="protein sequence ID" value="CAB4145736.1"/>
    <property type="molecule type" value="Genomic_DNA"/>
</dbReference>
<protein>
    <submittedName>
        <fullName evidence="14">Head-to-tail connector protein, podovirus-type</fullName>
    </submittedName>
</protein>
<name>A0A6J5QCJ6_9CAUD</name>
<evidence type="ECO:0000313" key="15">
    <source>
        <dbReference type="EMBL" id="CAB4182680.1"/>
    </source>
</evidence>
<dbReference type="GO" id="GO:0044423">
    <property type="term" value="C:virion component"/>
    <property type="evidence" value="ECO:0007669"/>
    <property type="project" value="UniProtKB-KW"/>
</dbReference>
<reference evidence="14" key="1">
    <citation type="submission" date="2020-05" db="EMBL/GenBank/DDBJ databases">
        <authorList>
            <person name="Chiriac C."/>
            <person name="Salcher M."/>
            <person name="Ghai R."/>
            <person name="Kavagutti S V."/>
        </authorList>
    </citation>
    <scope>NUCLEOTIDE SEQUENCE</scope>
</reference>
<evidence type="ECO:0000313" key="14">
    <source>
        <dbReference type="EMBL" id="CAB4177364.1"/>
    </source>
</evidence>
<dbReference type="EMBL" id="LR797275">
    <property type="protein sequence ID" value="CAB4199291.1"/>
    <property type="molecule type" value="Genomic_DNA"/>
</dbReference>
<keyword evidence="4" id="KW-1162">Viral penetration into host cytoplasm</keyword>
<evidence type="ECO:0000256" key="2">
    <source>
        <dbReference type="ARBA" id="ARBA00004328"/>
    </source>
</evidence>
<dbReference type="InterPro" id="IPR020991">
    <property type="entry name" value="Connector_podovirus"/>
</dbReference>
<evidence type="ECO:0000256" key="1">
    <source>
        <dbReference type="ARBA" id="ARBA00003421"/>
    </source>
</evidence>
<dbReference type="EMBL" id="LR796856">
    <property type="protein sequence ID" value="CAB4170260.1"/>
    <property type="molecule type" value="Genomic_DNA"/>
</dbReference>
<keyword evidence="8" id="KW-1171">Viral genome ejection through host cell envelope</keyword>
<evidence type="ECO:0000256" key="5">
    <source>
        <dbReference type="ARBA" id="ARBA00022612"/>
    </source>
</evidence>
<evidence type="ECO:0000256" key="8">
    <source>
        <dbReference type="ARBA" id="ARBA00023009"/>
    </source>
</evidence>
<evidence type="ECO:0000313" key="13">
    <source>
        <dbReference type="EMBL" id="CAB4170260.1"/>
    </source>
</evidence>
<accession>A0A6J5QCJ6</accession>
<organism evidence="14">
    <name type="scientific">uncultured Caudovirales phage</name>
    <dbReference type="NCBI Taxonomy" id="2100421"/>
    <lineage>
        <taxon>Viruses</taxon>
        <taxon>Duplodnaviria</taxon>
        <taxon>Heunggongvirae</taxon>
        <taxon>Uroviricota</taxon>
        <taxon>Caudoviricetes</taxon>
        <taxon>Peduoviridae</taxon>
        <taxon>Maltschvirus</taxon>
        <taxon>Maltschvirus maltsch</taxon>
    </lineage>
</organism>
<evidence type="ECO:0000256" key="9">
    <source>
        <dbReference type="ARBA" id="ARBA00023219"/>
    </source>
</evidence>
<keyword evidence="7" id="KW-0118">Viral capsid assembly</keyword>
<dbReference type="EMBL" id="LR797028">
    <property type="protein sequence ID" value="CAB4182680.1"/>
    <property type="molecule type" value="Genomic_DNA"/>
</dbReference>
<keyword evidence="5" id="KW-1188">Viral release from host cell</keyword>
<feature type="region of interest" description="Disordered" evidence="11">
    <location>
        <begin position="496"/>
        <end position="531"/>
    </location>
</feature>
<sequence length="531" mass="58969">MKQATIASDWQEQDGARQPILQRARQCAALTRPWILPPLGQVEANKLPETFTSLPGRGIANLEGRLLMALYPVGTPFFQLKPAAALRYSKTVDPAQIQAFASALSLYELMAMAKLESADMGSPNNRRRSGFRSRKRMALTQILITGDCLEQLTDDYRLRVFRRDQYVTLRDSSQEVISHIIKEKIDPLTLPMDILQAADINESEFEKPISQRMVELYTRIQWQPNTRCWCIDQEINKNIVLVSEEPVSPFFATPYELAPGENYGRGFVETNLGDIRSLNELHERLLDFAGLASKFVPCIDYNSQVRASDLAKPSGEVIEARVMAGQVQDIAFLSVNKAGDFNVVLQTAAQKRQDLAAAMLMEGETTPRGDRVTAFQVQRVAQELEGALGGVYAPIADSQQVPLVERLMYQMTKDRLLPPMPVGSVEIEALTGLAALSRENDKQKLLQLIGTMAQFGPEALQRVNIGVLFDTLLRQSGIYEAGLIKSNEQVSAEASAAAEAQTEAQAKEQIIKTSGNVMENTLSKPEQQPQQ</sequence>
<evidence type="ECO:0000256" key="3">
    <source>
        <dbReference type="ARBA" id="ARBA00022470"/>
    </source>
</evidence>
<evidence type="ECO:0000256" key="4">
    <source>
        <dbReference type="ARBA" id="ARBA00022595"/>
    </source>
</evidence>
<keyword evidence="9" id="KW-0231">Viral genome packaging</keyword>
<dbReference type="EMBL" id="LR796949">
    <property type="protein sequence ID" value="CAB4177364.1"/>
    <property type="molecule type" value="Genomic_DNA"/>
</dbReference>
<evidence type="ECO:0000256" key="11">
    <source>
        <dbReference type="SAM" id="MobiDB-lite"/>
    </source>
</evidence>
<evidence type="ECO:0000313" key="17">
    <source>
        <dbReference type="EMBL" id="CAB4199291.1"/>
    </source>
</evidence>
<proteinExistence type="predicted"/>
<evidence type="ECO:0000256" key="7">
    <source>
        <dbReference type="ARBA" id="ARBA00022950"/>
    </source>
</evidence>
<keyword evidence="6" id="KW-0946">Virion</keyword>